<dbReference type="EMBL" id="GBRH01171135">
    <property type="protein sequence ID" value="JAE26761.1"/>
    <property type="molecule type" value="Transcribed_RNA"/>
</dbReference>
<proteinExistence type="predicted"/>
<evidence type="ECO:0000313" key="1">
    <source>
        <dbReference type="EMBL" id="JAE26761.1"/>
    </source>
</evidence>
<sequence>MYENWKTVHNSIGQQVLNRSTHLAIVTWYSAL</sequence>
<name>A0A0A9GW18_ARUDO</name>
<dbReference type="AlphaFoldDB" id="A0A0A9GW18"/>
<accession>A0A0A9GW18</accession>
<organism evidence="1">
    <name type="scientific">Arundo donax</name>
    <name type="common">Giant reed</name>
    <name type="synonym">Donax arundinaceus</name>
    <dbReference type="NCBI Taxonomy" id="35708"/>
    <lineage>
        <taxon>Eukaryota</taxon>
        <taxon>Viridiplantae</taxon>
        <taxon>Streptophyta</taxon>
        <taxon>Embryophyta</taxon>
        <taxon>Tracheophyta</taxon>
        <taxon>Spermatophyta</taxon>
        <taxon>Magnoliopsida</taxon>
        <taxon>Liliopsida</taxon>
        <taxon>Poales</taxon>
        <taxon>Poaceae</taxon>
        <taxon>PACMAD clade</taxon>
        <taxon>Arundinoideae</taxon>
        <taxon>Arundineae</taxon>
        <taxon>Arundo</taxon>
    </lineage>
</organism>
<protein>
    <submittedName>
        <fullName evidence="1">Uncharacterized protein</fullName>
    </submittedName>
</protein>
<reference evidence="1" key="2">
    <citation type="journal article" date="2015" name="Data Brief">
        <title>Shoot transcriptome of the giant reed, Arundo donax.</title>
        <authorList>
            <person name="Barrero R.A."/>
            <person name="Guerrero F.D."/>
            <person name="Moolhuijzen P."/>
            <person name="Goolsby J.A."/>
            <person name="Tidwell J."/>
            <person name="Bellgard S.E."/>
            <person name="Bellgard M.I."/>
        </authorList>
    </citation>
    <scope>NUCLEOTIDE SEQUENCE</scope>
    <source>
        <tissue evidence="1">Shoot tissue taken approximately 20 cm above the soil surface</tissue>
    </source>
</reference>
<reference evidence="1" key="1">
    <citation type="submission" date="2014-09" db="EMBL/GenBank/DDBJ databases">
        <authorList>
            <person name="Magalhaes I.L.F."/>
            <person name="Oliveira U."/>
            <person name="Santos F.R."/>
            <person name="Vidigal T.H.D.A."/>
            <person name="Brescovit A.D."/>
            <person name="Santos A.J."/>
        </authorList>
    </citation>
    <scope>NUCLEOTIDE SEQUENCE</scope>
    <source>
        <tissue evidence="1">Shoot tissue taken approximately 20 cm above the soil surface</tissue>
    </source>
</reference>